<reference evidence="2 3" key="1">
    <citation type="journal article" date="2023" name="J. Hered.">
        <title>Chromosome-level genome of the wood stork (Mycteria americana) provides insight into avian chromosome evolution.</title>
        <authorList>
            <person name="Flamio R. Jr."/>
            <person name="Ramstad K.M."/>
        </authorList>
    </citation>
    <scope>NUCLEOTIDE SEQUENCE [LARGE SCALE GENOMIC DNA]</scope>
    <source>
        <strain evidence="2">JAX WOST 10</strain>
    </source>
</reference>
<dbReference type="InterPro" id="IPR036691">
    <property type="entry name" value="Endo/exonu/phosph_ase_sf"/>
</dbReference>
<accession>A0AAN7MKK6</accession>
<dbReference type="InterPro" id="IPR000477">
    <property type="entry name" value="RT_dom"/>
</dbReference>
<dbReference type="Pfam" id="PF03372">
    <property type="entry name" value="Exo_endo_phos"/>
    <property type="match status" value="1"/>
</dbReference>
<feature type="domain" description="Reverse transcriptase" evidence="1">
    <location>
        <begin position="1"/>
        <end position="208"/>
    </location>
</feature>
<dbReference type="Pfam" id="PF00078">
    <property type="entry name" value="RVT_1"/>
    <property type="match status" value="3"/>
</dbReference>
<dbReference type="PROSITE" id="PS50878">
    <property type="entry name" value="RT_POL"/>
    <property type="match status" value="2"/>
</dbReference>
<comment type="caution">
    <text evidence="2">The sequence shown here is derived from an EMBL/GenBank/DDBJ whole genome shotgun (WGS) entry which is preliminary data.</text>
</comment>
<feature type="domain" description="Reverse transcriptase" evidence="1">
    <location>
        <begin position="759"/>
        <end position="1014"/>
    </location>
</feature>
<dbReference type="SUPFAM" id="SSF56672">
    <property type="entry name" value="DNA/RNA polymerases"/>
    <property type="match status" value="2"/>
</dbReference>
<dbReference type="InterPro" id="IPR043502">
    <property type="entry name" value="DNA/RNA_pol_sf"/>
</dbReference>
<dbReference type="EMBL" id="JAUNZN010000018">
    <property type="protein sequence ID" value="KAK4811363.1"/>
    <property type="molecule type" value="Genomic_DNA"/>
</dbReference>
<dbReference type="Proteomes" id="UP001333110">
    <property type="component" value="Unassembled WGS sequence"/>
</dbReference>
<dbReference type="InterPro" id="IPR005135">
    <property type="entry name" value="Endo/exonuclease/phosphatase"/>
</dbReference>
<evidence type="ECO:0000259" key="1">
    <source>
        <dbReference type="PROSITE" id="PS50878"/>
    </source>
</evidence>
<proteinExistence type="predicted"/>
<organism evidence="2 3">
    <name type="scientific">Mycteria americana</name>
    <name type="common">Wood stork</name>
    <dbReference type="NCBI Taxonomy" id="33587"/>
    <lineage>
        <taxon>Eukaryota</taxon>
        <taxon>Metazoa</taxon>
        <taxon>Chordata</taxon>
        <taxon>Craniata</taxon>
        <taxon>Vertebrata</taxon>
        <taxon>Euteleostomi</taxon>
        <taxon>Archelosauria</taxon>
        <taxon>Archosauria</taxon>
        <taxon>Dinosauria</taxon>
        <taxon>Saurischia</taxon>
        <taxon>Theropoda</taxon>
        <taxon>Coelurosauria</taxon>
        <taxon>Aves</taxon>
        <taxon>Neognathae</taxon>
        <taxon>Neoaves</taxon>
        <taxon>Aequornithes</taxon>
        <taxon>Ciconiiformes</taxon>
        <taxon>Ciconiidae</taxon>
        <taxon>Mycteria</taxon>
    </lineage>
</organism>
<protein>
    <recommendedName>
        <fullName evidence="1">Reverse transcriptase domain-containing protein</fullName>
    </recommendedName>
</protein>
<evidence type="ECO:0000313" key="2">
    <source>
        <dbReference type="EMBL" id="KAK4811363.1"/>
    </source>
</evidence>
<evidence type="ECO:0000313" key="3">
    <source>
        <dbReference type="Proteomes" id="UP001333110"/>
    </source>
</evidence>
<gene>
    <name evidence="2" type="ORF">QYF61_027592</name>
</gene>
<name>A0AAN7MKK6_MYCAM</name>
<dbReference type="SUPFAM" id="SSF56219">
    <property type="entry name" value="DNase I-like"/>
    <property type="match status" value="1"/>
</dbReference>
<dbReference type="GO" id="GO:0003824">
    <property type="term" value="F:catalytic activity"/>
    <property type="evidence" value="ECO:0007669"/>
    <property type="project" value="InterPro"/>
</dbReference>
<dbReference type="Gene3D" id="3.60.10.10">
    <property type="entry name" value="Endonuclease/exonuclease/phosphatase"/>
    <property type="match status" value="1"/>
</dbReference>
<dbReference type="CDD" id="cd01650">
    <property type="entry name" value="RT_nLTR_like"/>
    <property type="match status" value="2"/>
</dbReference>
<dbReference type="PANTHER" id="PTHR33332">
    <property type="entry name" value="REVERSE TRANSCRIPTASE DOMAIN-CONTAINING PROTEIN"/>
    <property type="match status" value="1"/>
</dbReference>
<sequence>MLQQAPGRSCSLWRGAHAGPGFTLISFYDKVTCLLDDVKAVDVVFLDFSKAFDTVPHSILLDKSNCGMSRFTVRWVKNWLKGRAQRVAVNAATSSWWPVTSGVPQGSILGPVLFNIFINDMEAGVECTISKFADDTNLGGAVDSLEGQEALQRDLDRLEHWAIINGMKFKKNKCRILHLAWSNAGHKYRLGEEWLESSPAERDLGVLVDSRLNMSQQCALAAKRANSILGCIKHSITSRSKEVIIPLYLALVQPHLEYCVQFWAPQFKKDVKPKSSGVEPGDTEATGAKRETPVKRLKARKGCSSMKEAWVTAQLKCLYTNARSMGNKQEELEAIVHQENYDMVAIMETWWGDSHNWSAAMDGYKLFRRDRRGRRGGGVALYVRECLDSLELDDGDDRVECLWDEETDELFYKQLGEASRSLALVLVGDFNLPDVCWKYNTAERKQSRRFLECVADNFLTQLVSEPTREGAPLDLFFTNREGLVSNVMFGGCLGQSDHEMIEFLIRGEAARGVSKTATLDFQRADFGLFRRLVERVPWEAALMGKGVQEGWTFFKEVVLKAQEQAVPRCQKTSRWGRRPAWLTRELWLELRKKRRVYDLWKKGRTTQEDYKGVARLCRGKIRRAKAELELNLAAAVKDNKKHFFKYISSKRRAKENLQPLVDGGGNTVTKDEEKAKVLNAFFASVFNSRADCSLGTQPLELEDRDGDQNGAPIIQGEMVSDLLHHLDTHKSMGPDDIHPRVLKELAEELTKPLSIIYQQSWLTGEVPADWRLANVTPIFKKGRKEDPGNYRPVILTSVPGKLMEQIILSAITRHVENNQGIKPSQHGFRKGRSCLTNLISFYDQVTCLVDEGKAVDVVYLDFSKAFDMVSHSILLEKLAAHGLDGCTVRWVKNWLAGRAQRVVVNGVYSSWRPVTSSVPQGSVLGPVLFNIFINDLDEGIECTLSKFADDTKLCGSVDLLEGRKALQRDLDRLDGWAEVNCMRFNKANCKVLYLGHSNPMQCYRLGEEWLESCLAEKDLGVFVDSRLNMSQQCAQVAKKANGILACIKNSVASRTREVIVPLYSALTVVAKKKNKITHIQFNHVYPVVIIGDGRGHVTCLKFSPNYCSKPKGRKEDLGNYGTLSLTSVPGRIIEQILLEAILRHNEESKVIRDSQYGFTKGKSCLTKLVAFYDGVTTLVNKGRAKDVFYLDFCKDFDKIPLNILLSKLEREGFEVWTIQWIRNCLDGCIQRVVVNGQMFGWRSLTSVVPQGSVLGPVLFNIFINDVANRIEGTLNKFEDDTKLSDKLTRLRNGMPSRVTWTISRTGPM</sequence>
<keyword evidence="3" id="KW-1185">Reference proteome</keyword>